<protein>
    <submittedName>
        <fullName evidence="2">Unannotated protein</fullName>
    </submittedName>
</protein>
<dbReference type="Gene3D" id="3.40.630.30">
    <property type="match status" value="1"/>
</dbReference>
<dbReference type="PROSITE" id="PS51186">
    <property type="entry name" value="GNAT"/>
    <property type="match status" value="1"/>
</dbReference>
<dbReference type="PANTHER" id="PTHR43441">
    <property type="entry name" value="RIBOSOMAL-PROTEIN-SERINE ACETYLTRANSFERASE"/>
    <property type="match status" value="1"/>
</dbReference>
<sequence>MIWWPQELPTLTYGLITLRPIAETDISGIYQGCQDPLIGRFTRIPADYTMANAEFFVREKTPKSLREKTELSFAIDYGNGSDRVFAGVISFHSMDLPDLVAEIGYWISADVRGKGVGGIATKVLTNFGFETMGFERIEAIVDVENIASQKLLKSSGYTLEGILRKKSRRSDGGQIDMAMYSALRDEWKGL</sequence>
<name>A0A6J6X180_9ZZZZ</name>
<dbReference type="InterPro" id="IPR016181">
    <property type="entry name" value="Acyl_CoA_acyltransferase"/>
</dbReference>
<dbReference type="EMBL" id="CAFAAA010000081">
    <property type="protein sequence ID" value="CAB4790219.1"/>
    <property type="molecule type" value="Genomic_DNA"/>
</dbReference>
<organism evidence="2">
    <name type="scientific">freshwater metagenome</name>
    <dbReference type="NCBI Taxonomy" id="449393"/>
    <lineage>
        <taxon>unclassified sequences</taxon>
        <taxon>metagenomes</taxon>
        <taxon>ecological metagenomes</taxon>
    </lineage>
</organism>
<feature type="domain" description="N-acetyltransferase" evidence="1">
    <location>
        <begin position="16"/>
        <end position="182"/>
    </location>
</feature>
<dbReference type="GO" id="GO:0005737">
    <property type="term" value="C:cytoplasm"/>
    <property type="evidence" value="ECO:0007669"/>
    <property type="project" value="TreeGrafter"/>
</dbReference>
<dbReference type="PANTHER" id="PTHR43441:SF2">
    <property type="entry name" value="FAMILY ACETYLTRANSFERASE, PUTATIVE (AFU_ORTHOLOGUE AFUA_7G00850)-RELATED"/>
    <property type="match status" value="1"/>
</dbReference>
<evidence type="ECO:0000313" key="3">
    <source>
        <dbReference type="EMBL" id="CAB4839196.1"/>
    </source>
</evidence>
<evidence type="ECO:0000313" key="2">
    <source>
        <dbReference type="EMBL" id="CAB4790219.1"/>
    </source>
</evidence>
<evidence type="ECO:0000259" key="1">
    <source>
        <dbReference type="PROSITE" id="PS51186"/>
    </source>
</evidence>
<reference evidence="2" key="1">
    <citation type="submission" date="2020-05" db="EMBL/GenBank/DDBJ databases">
        <authorList>
            <person name="Chiriac C."/>
            <person name="Salcher M."/>
            <person name="Ghai R."/>
            <person name="Kavagutti S V."/>
        </authorList>
    </citation>
    <scope>NUCLEOTIDE SEQUENCE</scope>
</reference>
<dbReference type="GO" id="GO:0008999">
    <property type="term" value="F:protein-N-terminal-alanine acetyltransferase activity"/>
    <property type="evidence" value="ECO:0007669"/>
    <property type="project" value="TreeGrafter"/>
</dbReference>
<dbReference type="EMBL" id="CAFARE010000084">
    <property type="protein sequence ID" value="CAB4839196.1"/>
    <property type="molecule type" value="Genomic_DNA"/>
</dbReference>
<dbReference type="InterPro" id="IPR051908">
    <property type="entry name" value="Ribosomal_N-acetyltransferase"/>
</dbReference>
<dbReference type="Pfam" id="PF13302">
    <property type="entry name" value="Acetyltransf_3"/>
    <property type="match status" value="1"/>
</dbReference>
<proteinExistence type="predicted"/>
<dbReference type="SUPFAM" id="SSF55729">
    <property type="entry name" value="Acyl-CoA N-acyltransferases (Nat)"/>
    <property type="match status" value="1"/>
</dbReference>
<dbReference type="AlphaFoldDB" id="A0A6J6X180"/>
<dbReference type="GO" id="GO:1990189">
    <property type="term" value="F:protein N-terminal-serine acetyltransferase activity"/>
    <property type="evidence" value="ECO:0007669"/>
    <property type="project" value="TreeGrafter"/>
</dbReference>
<accession>A0A6J6X180</accession>
<dbReference type="InterPro" id="IPR000182">
    <property type="entry name" value="GNAT_dom"/>
</dbReference>
<gene>
    <name evidence="2" type="ORF">UFOPK2942_01348</name>
    <name evidence="3" type="ORF">UFOPK3232_01341</name>
</gene>